<evidence type="ECO:0000313" key="2">
    <source>
        <dbReference type="EMBL" id="QHT12053.1"/>
    </source>
</evidence>
<reference evidence="2" key="1">
    <citation type="journal article" date="2020" name="Nature">
        <title>Giant virus diversity and host interactions through global metagenomics.</title>
        <authorList>
            <person name="Schulz F."/>
            <person name="Roux S."/>
            <person name="Paez-Espino D."/>
            <person name="Jungbluth S."/>
            <person name="Walsh D.A."/>
            <person name="Denef V.J."/>
            <person name="McMahon K.D."/>
            <person name="Konstantinidis K.T."/>
            <person name="Eloe-Fadrosh E.A."/>
            <person name="Kyrpides N.C."/>
            <person name="Woyke T."/>
        </authorList>
    </citation>
    <scope>NUCLEOTIDE SEQUENCE</scope>
    <source>
        <strain evidence="2">GVMAG-M-3300023174-129</strain>
    </source>
</reference>
<accession>A0A6C0D6G1</accession>
<keyword evidence="1" id="KW-0812">Transmembrane</keyword>
<proteinExistence type="predicted"/>
<protein>
    <submittedName>
        <fullName evidence="2">Uncharacterized protein</fullName>
    </submittedName>
</protein>
<dbReference type="AlphaFoldDB" id="A0A6C0D6G1"/>
<keyword evidence="1" id="KW-1133">Transmembrane helix</keyword>
<dbReference type="EMBL" id="MN739541">
    <property type="protein sequence ID" value="QHT12053.1"/>
    <property type="molecule type" value="Genomic_DNA"/>
</dbReference>
<name>A0A6C0D6G1_9ZZZZ</name>
<organism evidence="2">
    <name type="scientific">viral metagenome</name>
    <dbReference type="NCBI Taxonomy" id="1070528"/>
    <lineage>
        <taxon>unclassified sequences</taxon>
        <taxon>metagenomes</taxon>
        <taxon>organismal metagenomes</taxon>
    </lineage>
</organism>
<feature type="transmembrane region" description="Helical" evidence="1">
    <location>
        <begin position="94"/>
        <end position="116"/>
    </location>
</feature>
<feature type="transmembrane region" description="Helical" evidence="1">
    <location>
        <begin position="31"/>
        <end position="50"/>
    </location>
</feature>
<feature type="transmembrane region" description="Helical" evidence="1">
    <location>
        <begin position="62"/>
        <end position="82"/>
    </location>
</feature>
<keyword evidence="1" id="KW-0472">Membrane</keyword>
<feature type="transmembrane region" description="Helical" evidence="1">
    <location>
        <begin position="6"/>
        <end position="24"/>
    </location>
</feature>
<evidence type="ECO:0000256" key="1">
    <source>
        <dbReference type="SAM" id="Phobius"/>
    </source>
</evidence>
<sequence>MNSHFIIALFHILVIVPFLFYVFYNRAANPEWIYTTLLVVGLFVLVYHTYKALVKFYSKSPSLWVNVYHVLGVAPLLIYIGYNGKKTERPAYEGLGIMVFGALGYHLYNMVVMLQVHHDDDD</sequence>